<dbReference type="InterPro" id="IPR018309">
    <property type="entry name" value="Tscrpt_reg_PadR_C"/>
</dbReference>
<dbReference type="PATRIC" id="fig|369723.5.peg.623"/>
<dbReference type="PANTHER" id="PTHR43252">
    <property type="entry name" value="TRANSCRIPTIONAL REGULATOR YQJI"/>
    <property type="match status" value="1"/>
</dbReference>
<feature type="domain" description="Transcription regulator PadR C-terminal" evidence="2">
    <location>
        <begin position="127"/>
        <end position="202"/>
    </location>
</feature>
<dbReference type="Pfam" id="PF03551">
    <property type="entry name" value="PadR"/>
    <property type="match status" value="1"/>
</dbReference>
<sequence length="212" mass="24218">MAHCSSEALGPLVERHKEETADVADDRRESALPSTAYAVLGLLTMTGEVTGYELRKWAMNMRYFYWSPAQSQLYLELRRLRDRALVYERTEAQPGRPDKRYYTITDTGRRVFRDWLDHSEVGPPLLKHSVALRLFFGHQTSHSRLREVLTQYAEWARRQQQELSALKGDMLPALRYSSIVADWGVGYFAAEINAVESALASLDAMDSEVGES</sequence>
<dbReference type="STRING" id="369723.Strop_0615"/>
<dbReference type="eggNOG" id="COG1695">
    <property type="taxonomic scope" value="Bacteria"/>
</dbReference>
<evidence type="ECO:0000259" key="2">
    <source>
        <dbReference type="Pfam" id="PF10400"/>
    </source>
</evidence>
<dbReference type="Pfam" id="PF10400">
    <property type="entry name" value="Vir_act_alpha_C"/>
    <property type="match status" value="1"/>
</dbReference>
<dbReference type="EMBL" id="CP000667">
    <property type="protein sequence ID" value="ABP53095.1"/>
    <property type="molecule type" value="Genomic_DNA"/>
</dbReference>
<feature type="domain" description="Transcription regulator PadR N-terminal" evidence="1">
    <location>
        <begin position="39"/>
        <end position="113"/>
    </location>
</feature>
<dbReference type="KEGG" id="stp:Strop_0615"/>
<dbReference type="InterPro" id="IPR036388">
    <property type="entry name" value="WH-like_DNA-bd_sf"/>
</dbReference>
<dbReference type="SUPFAM" id="SSF46785">
    <property type="entry name" value="Winged helix' DNA-binding domain"/>
    <property type="match status" value="1"/>
</dbReference>
<evidence type="ECO:0000313" key="4">
    <source>
        <dbReference type="Proteomes" id="UP000000235"/>
    </source>
</evidence>
<keyword evidence="4" id="KW-1185">Reference proteome</keyword>
<accession>A4X2J5</accession>
<dbReference type="HOGENOM" id="CLU_089258_2_0_11"/>
<gene>
    <name evidence="3" type="ordered locus">Strop_0615</name>
</gene>
<dbReference type="Proteomes" id="UP000000235">
    <property type="component" value="Chromosome"/>
</dbReference>
<dbReference type="PANTHER" id="PTHR43252:SF6">
    <property type="entry name" value="NEGATIVE TRANSCRIPTION REGULATOR PADR"/>
    <property type="match status" value="1"/>
</dbReference>
<dbReference type="AlphaFoldDB" id="A4X2J5"/>
<protein>
    <submittedName>
        <fullName evidence="3">Transcriptional regulator, PadR family</fullName>
    </submittedName>
</protein>
<name>A4X2J5_SALTO</name>
<organism evidence="3 4">
    <name type="scientific">Salinispora tropica (strain ATCC BAA-916 / DSM 44818 / JCM 13857 / NBRC 105044 / CNB-440)</name>
    <dbReference type="NCBI Taxonomy" id="369723"/>
    <lineage>
        <taxon>Bacteria</taxon>
        <taxon>Bacillati</taxon>
        <taxon>Actinomycetota</taxon>
        <taxon>Actinomycetes</taxon>
        <taxon>Micromonosporales</taxon>
        <taxon>Micromonosporaceae</taxon>
        <taxon>Salinispora</taxon>
    </lineage>
</organism>
<dbReference type="InterPro" id="IPR005149">
    <property type="entry name" value="Tscrpt_reg_PadR_N"/>
</dbReference>
<dbReference type="InterPro" id="IPR036390">
    <property type="entry name" value="WH_DNA-bd_sf"/>
</dbReference>
<dbReference type="Gene3D" id="1.10.10.10">
    <property type="entry name" value="Winged helix-like DNA-binding domain superfamily/Winged helix DNA-binding domain"/>
    <property type="match status" value="1"/>
</dbReference>
<proteinExistence type="predicted"/>
<dbReference type="Gene3D" id="6.10.140.1570">
    <property type="match status" value="1"/>
</dbReference>
<reference evidence="4" key="1">
    <citation type="journal article" date="2007" name="Proc. Natl. Acad. Sci. U.S.A.">
        <title>Genome sequencing reveals complex secondary metabolome in the marine actinomycete Salinispora tropica.</title>
        <authorList>
            <person name="Udwary D.W."/>
            <person name="Zeigler L."/>
            <person name="Asolkar R.N."/>
            <person name="Singan V."/>
            <person name="Lapidus A."/>
            <person name="Fenical W."/>
            <person name="Jensen P.R."/>
            <person name="Moore B.S."/>
        </authorList>
    </citation>
    <scope>NUCLEOTIDE SEQUENCE [LARGE SCALE GENOMIC DNA]</scope>
    <source>
        <strain evidence="4">ATCC BAA-916 / DSM 44818 / CNB-440</strain>
    </source>
</reference>
<evidence type="ECO:0000313" key="3">
    <source>
        <dbReference type="EMBL" id="ABP53095.1"/>
    </source>
</evidence>
<evidence type="ECO:0000259" key="1">
    <source>
        <dbReference type="Pfam" id="PF03551"/>
    </source>
</evidence>